<dbReference type="InterPro" id="IPR001486">
    <property type="entry name" value="Hemoglobin_trunc"/>
</dbReference>
<evidence type="ECO:0000313" key="5">
    <source>
        <dbReference type="EMBL" id="MFC0681644.1"/>
    </source>
</evidence>
<name>A0ABV6RXD7_9GAMM</name>
<evidence type="ECO:0000313" key="6">
    <source>
        <dbReference type="Proteomes" id="UP001589896"/>
    </source>
</evidence>
<accession>A0ABV6RXD7</accession>
<comment type="caution">
    <text evidence="5">The sequence shown here is derived from an EMBL/GenBank/DDBJ whole genome shotgun (WGS) entry which is preliminary data.</text>
</comment>
<sequence>MTPSRRGGLLDVIDEITLTQVIENFYDRMLADERLAHFFAGVNLVHLRAHQRSFLLAALSGPELFNELTLAASHLPLGLTDDDFDRALGHLMGAMADAGVPGTAVAPIAERLEPLRAHIVAAATRGRTA</sequence>
<keyword evidence="2" id="KW-0349">Heme</keyword>
<evidence type="ECO:0000256" key="1">
    <source>
        <dbReference type="ARBA" id="ARBA00022448"/>
    </source>
</evidence>
<proteinExistence type="predicted"/>
<dbReference type="InterPro" id="IPR012292">
    <property type="entry name" value="Globin/Proto"/>
</dbReference>
<keyword evidence="6" id="KW-1185">Reference proteome</keyword>
<keyword evidence="3" id="KW-0479">Metal-binding</keyword>
<evidence type="ECO:0000256" key="2">
    <source>
        <dbReference type="ARBA" id="ARBA00022617"/>
    </source>
</evidence>
<dbReference type="RefSeq" id="WP_386674636.1">
    <property type="nucleotide sequence ID" value="NZ_JBHLTG010000008.1"/>
</dbReference>
<dbReference type="Proteomes" id="UP001589896">
    <property type="component" value="Unassembled WGS sequence"/>
</dbReference>
<dbReference type="Gene3D" id="1.10.490.10">
    <property type="entry name" value="Globins"/>
    <property type="match status" value="1"/>
</dbReference>
<dbReference type="CDD" id="cd00454">
    <property type="entry name" value="TrHb1_N"/>
    <property type="match status" value="1"/>
</dbReference>
<protein>
    <submittedName>
        <fullName evidence="5">Group 1 truncated hemoglobin</fullName>
    </submittedName>
</protein>
<dbReference type="InterPro" id="IPR009050">
    <property type="entry name" value="Globin-like_sf"/>
</dbReference>
<dbReference type="EMBL" id="JBHLTG010000008">
    <property type="protein sequence ID" value="MFC0681644.1"/>
    <property type="molecule type" value="Genomic_DNA"/>
</dbReference>
<gene>
    <name evidence="5" type="ORF">ACFFGH_27760</name>
</gene>
<keyword evidence="4" id="KW-0408">Iron</keyword>
<dbReference type="SUPFAM" id="SSF46458">
    <property type="entry name" value="Globin-like"/>
    <property type="match status" value="1"/>
</dbReference>
<keyword evidence="1" id="KW-0813">Transport</keyword>
<dbReference type="Pfam" id="PF01152">
    <property type="entry name" value="Bac_globin"/>
    <property type="match status" value="1"/>
</dbReference>
<evidence type="ECO:0000256" key="4">
    <source>
        <dbReference type="ARBA" id="ARBA00023004"/>
    </source>
</evidence>
<evidence type="ECO:0000256" key="3">
    <source>
        <dbReference type="ARBA" id="ARBA00022723"/>
    </source>
</evidence>
<organism evidence="5 6">
    <name type="scientific">Lysobacter korlensis</name>
    <dbReference type="NCBI Taxonomy" id="553636"/>
    <lineage>
        <taxon>Bacteria</taxon>
        <taxon>Pseudomonadati</taxon>
        <taxon>Pseudomonadota</taxon>
        <taxon>Gammaproteobacteria</taxon>
        <taxon>Lysobacterales</taxon>
        <taxon>Lysobacteraceae</taxon>
        <taxon>Lysobacter</taxon>
    </lineage>
</organism>
<reference evidence="5 6" key="1">
    <citation type="submission" date="2024-09" db="EMBL/GenBank/DDBJ databases">
        <authorList>
            <person name="Sun Q."/>
            <person name="Mori K."/>
        </authorList>
    </citation>
    <scope>NUCLEOTIDE SEQUENCE [LARGE SCALE GENOMIC DNA]</scope>
    <source>
        <strain evidence="5 6">KCTC 23076</strain>
    </source>
</reference>